<organism evidence="1 2">
    <name type="scientific">Streptomyces populi</name>
    <dbReference type="NCBI Taxonomy" id="2058924"/>
    <lineage>
        <taxon>Bacteria</taxon>
        <taxon>Bacillati</taxon>
        <taxon>Actinomycetota</taxon>
        <taxon>Actinomycetes</taxon>
        <taxon>Kitasatosporales</taxon>
        <taxon>Streptomycetaceae</taxon>
        <taxon>Streptomyces</taxon>
    </lineage>
</organism>
<protein>
    <submittedName>
        <fullName evidence="1">Uncharacterized protein</fullName>
    </submittedName>
</protein>
<dbReference type="Proteomes" id="UP000236178">
    <property type="component" value="Unassembled WGS sequence"/>
</dbReference>
<reference evidence="1 2" key="1">
    <citation type="submission" date="2017-12" db="EMBL/GenBank/DDBJ databases">
        <title>Streptomyces populusis sp. nov., a novel endophytic actinobacterium isolated from stems of Populus adenopoda Maxim.</title>
        <authorList>
            <person name="Wang Z."/>
        </authorList>
    </citation>
    <scope>NUCLEOTIDE SEQUENCE [LARGE SCALE GENOMIC DNA]</scope>
    <source>
        <strain evidence="1 2">A249</strain>
    </source>
</reference>
<comment type="caution">
    <text evidence="1">The sequence shown here is derived from an EMBL/GenBank/DDBJ whole genome shotgun (WGS) entry which is preliminary data.</text>
</comment>
<sequence length="108" mass="11645">MSDLTYTERAQFLATVQGMGEGDEIQEAAFQLILEIESQTPAPWAQSDPFAAERYLAARGASPAAAARNAAGFEVRFRALVALGTGRPAERFEDIADWISTHVDGGSR</sequence>
<dbReference type="AlphaFoldDB" id="A0A2I0SCC6"/>
<proteinExistence type="predicted"/>
<accession>A0A2I0SCC6</accession>
<name>A0A2I0SCC6_9ACTN</name>
<evidence type="ECO:0000313" key="1">
    <source>
        <dbReference type="EMBL" id="PKT67559.1"/>
    </source>
</evidence>
<keyword evidence="2" id="KW-1185">Reference proteome</keyword>
<dbReference type="EMBL" id="PJOS01000164">
    <property type="protein sequence ID" value="PKT67559.1"/>
    <property type="molecule type" value="Genomic_DNA"/>
</dbReference>
<gene>
    <name evidence="1" type="ORF">CW362_39805</name>
</gene>
<dbReference type="OrthoDB" id="4234577at2"/>
<dbReference type="RefSeq" id="WP_103554474.1">
    <property type="nucleotide sequence ID" value="NZ_KZ627002.1"/>
</dbReference>
<evidence type="ECO:0000313" key="2">
    <source>
        <dbReference type="Proteomes" id="UP000236178"/>
    </source>
</evidence>